<dbReference type="Pfam" id="PF01638">
    <property type="entry name" value="HxlR"/>
    <property type="match status" value="1"/>
</dbReference>
<dbReference type="InterPro" id="IPR036390">
    <property type="entry name" value="WH_DNA-bd_sf"/>
</dbReference>
<keyword evidence="2 5" id="KW-0238">DNA-binding</keyword>
<evidence type="ECO:0000256" key="3">
    <source>
        <dbReference type="ARBA" id="ARBA00023163"/>
    </source>
</evidence>
<evidence type="ECO:0000256" key="1">
    <source>
        <dbReference type="ARBA" id="ARBA00023015"/>
    </source>
</evidence>
<evidence type="ECO:0000256" key="2">
    <source>
        <dbReference type="ARBA" id="ARBA00023125"/>
    </source>
</evidence>
<evidence type="ECO:0000259" key="4">
    <source>
        <dbReference type="PROSITE" id="PS51118"/>
    </source>
</evidence>
<reference evidence="5 6" key="1">
    <citation type="submission" date="2024-06" db="EMBL/GenBank/DDBJ databases">
        <title>Sorghum-associated microbial communities from plants grown in Nebraska, USA.</title>
        <authorList>
            <person name="Schachtman D."/>
        </authorList>
    </citation>
    <scope>NUCLEOTIDE SEQUENCE [LARGE SCALE GENOMIC DNA]</scope>
    <source>
        <strain evidence="5 6">736</strain>
    </source>
</reference>
<dbReference type="PANTHER" id="PTHR33204:SF29">
    <property type="entry name" value="TRANSCRIPTIONAL REGULATOR"/>
    <property type="match status" value="1"/>
</dbReference>
<dbReference type="InterPro" id="IPR002577">
    <property type="entry name" value="HTH_HxlR"/>
</dbReference>
<comment type="caution">
    <text evidence="5">The sequence shown here is derived from an EMBL/GenBank/DDBJ whole genome shotgun (WGS) entry which is preliminary data.</text>
</comment>
<proteinExistence type="predicted"/>
<accession>A0ABV2PDC7</accession>
<dbReference type="InterPro" id="IPR036388">
    <property type="entry name" value="WH-like_DNA-bd_sf"/>
</dbReference>
<keyword evidence="3" id="KW-0804">Transcription</keyword>
<evidence type="ECO:0000313" key="6">
    <source>
        <dbReference type="Proteomes" id="UP001549363"/>
    </source>
</evidence>
<gene>
    <name evidence="5" type="ORF">ABIA69_000100</name>
</gene>
<dbReference type="Gene3D" id="1.10.10.10">
    <property type="entry name" value="Winged helix-like DNA-binding domain superfamily/Winged helix DNA-binding domain"/>
    <property type="match status" value="1"/>
</dbReference>
<dbReference type="PANTHER" id="PTHR33204">
    <property type="entry name" value="TRANSCRIPTIONAL REGULATOR, MARR FAMILY"/>
    <property type="match status" value="1"/>
</dbReference>
<dbReference type="PROSITE" id="PS51118">
    <property type="entry name" value="HTH_HXLR"/>
    <property type="match status" value="1"/>
</dbReference>
<keyword evidence="6" id="KW-1185">Reference proteome</keyword>
<dbReference type="EMBL" id="JBEPSB010000001">
    <property type="protein sequence ID" value="MET4558957.1"/>
    <property type="molecule type" value="Genomic_DNA"/>
</dbReference>
<dbReference type="RefSeq" id="WP_354470671.1">
    <property type="nucleotide sequence ID" value="NZ_JBEPSB010000001.1"/>
</dbReference>
<keyword evidence="1" id="KW-0805">Transcription regulation</keyword>
<dbReference type="Proteomes" id="UP001549363">
    <property type="component" value="Unassembled WGS sequence"/>
</dbReference>
<organism evidence="5 6">
    <name type="scientific">Lysinibacillus parviboronicapiens</name>
    <dbReference type="NCBI Taxonomy" id="436516"/>
    <lineage>
        <taxon>Bacteria</taxon>
        <taxon>Bacillati</taxon>
        <taxon>Bacillota</taxon>
        <taxon>Bacilli</taxon>
        <taxon>Bacillales</taxon>
        <taxon>Bacillaceae</taxon>
        <taxon>Lysinibacillus</taxon>
    </lineage>
</organism>
<dbReference type="SUPFAM" id="SSF46785">
    <property type="entry name" value="Winged helix' DNA-binding domain"/>
    <property type="match status" value="1"/>
</dbReference>
<dbReference type="GO" id="GO:0003677">
    <property type="term" value="F:DNA binding"/>
    <property type="evidence" value="ECO:0007669"/>
    <property type="project" value="UniProtKB-KW"/>
</dbReference>
<evidence type="ECO:0000313" key="5">
    <source>
        <dbReference type="EMBL" id="MET4558957.1"/>
    </source>
</evidence>
<name>A0ABV2PDC7_9BACI</name>
<feature type="domain" description="HTH hxlR-type" evidence="4">
    <location>
        <begin position="6"/>
        <end position="105"/>
    </location>
</feature>
<sequence>MKKYNFSIEATLDIIGGKWKIVILCILMMGQRKRTSELKRMIPNITQKMLIQQLRELEKDNIILRKVYNQSPPKVEYSLTEYGESLTHVIDLMCDWGAVNIKKRIEEGEEIQLSLEEHDRIRN</sequence>
<protein>
    <submittedName>
        <fullName evidence="5">DNA-binding HxlR family transcriptional regulator</fullName>
    </submittedName>
</protein>